<dbReference type="Pfam" id="PF08899">
    <property type="entry name" value="DUF1844"/>
    <property type="match status" value="1"/>
</dbReference>
<organism evidence="2">
    <name type="scientific">anaerobic digester metagenome</name>
    <dbReference type="NCBI Taxonomy" id="1263854"/>
    <lineage>
        <taxon>unclassified sequences</taxon>
        <taxon>metagenomes</taxon>
        <taxon>ecological metagenomes</taxon>
    </lineage>
</organism>
<sequence>MEDQKKGYTFQDKRGRKEEPGKAAEREASPGGGEGPSASGQEYRSDVDFSTLIMSFASAAVISMGRMPDPATGQTGRNPALARQNIHIIEMLRDKTRGNLTRDEETLIENILYELKLSFVESQP</sequence>
<feature type="compositionally biased region" description="Basic and acidic residues" evidence="1">
    <location>
        <begin position="1"/>
        <end position="28"/>
    </location>
</feature>
<protein>
    <recommendedName>
        <fullName evidence="3">DUF1844 domain-containing protein</fullName>
    </recommendedName>
</protein>
<feature type="region of interest" description="Disordered" evidence="1">
    <location>
        <begin position="1"/>
        <end position="44"/>
    </location>
</feature>
<gene>
    <name evidence="2" type="ORF">SCFA_660076</name>
</gene>
<dbReference type="InterPro" id="IPR014995">
    <property type="entry name" value="DUF1844"/>
</dbReference>
<accession>A0A485M675</accession>
<evidence type="ECO:0000256" key="1">
    <source>
        <dbReference type="SAM" id="MobiDB-lite"/>
    </source>
</evidence>
<evidence type="ECO:0008006" key="3">
    <source>
        <dbReference type="Google" id="ProtNLM"/>
    </source>
</evidence>
<evidence type="ECO:0000313" key="2">
    <source>
        <dbReference type="EMBL" id="VFU17451.1"/>
    </source>
</evidence>
<dbReference type="AlphaFoldDB" id="A0A485M675"/>
<name>A0A485M675_9ZZZZ</name>
<reference evidence="2" key="1">
    <citation type="submission" date="2019-03" db="EMBL/GenBank/DDBJ databases">
        <authorList>
            <person name="Hao L."/>
        </authorList>
    </citation>
    <scope>NUCLEOTIDE SEQUENCE</scope>
</reference>
<dbReference type="EMBL" id="CAADRM010000132">
    <property type="protein sequence ID" value="VFU17451.1"/>
    <property type="molecule type" value="Genomic_DNA"/>
</dbReference>
<proteinExistence type="predicted"/>